<keyword evidence="1" id="KW-0732">Signal</keyword>
<feature type="domain" description="Immunoglobulin" evidence="6">
    <location>
        <begin position="1727"/>
        <end position="1801"/>
    </location>
</feature>
<feature type="domain" description="Immunoglobulin" evidence="6">
    <location>
        <begin position="2079"/>
        <end position="2151"/>
    </location>
</feature>
<proteinExistence type="predicted"/>
<comment type="caution">
    <text evidence="10">The sequence shown here is derived from an EMBL/GenBank/DDBJ whole genome shotgun (WGS) entry which is preliminary data.</text>
</comment>
<feature type="domain" description="BIG2" evidence="8">
    <location>
        <begin position="3278"/>
        <end position="3356"/>
    </location>
</feature>
<dbReference type="CDD" id="cd00091">
    <property type="entry name" value="NUC"/>
    <property type="match status" value="1"/>
</dbReference>
<protein>
    <recommendedName>
        <fullName evidence="12">Ig-like domain-containing protein</fullName>
    </recommendedName>
</protein>
<dbReference type="InterPro" id="IPR013517">
    <property type="entry name" value="FG-GAP"/>
</dbReference>
<dbReference type="Proteomes" id="UP000239872">
    <property type="component" value="Unassembled WGS sequence"/>
</dbReference>
<dbReference type="InterPro" id="IPR044925">
    <property type="entry name" value="His-Me_finger_sf"/>
</dbReference>
<dbReference type="Pfam" id="PF18962">
    <property type="entry name" value="Por_Secre_tail"/>
    <property type="match status" value="1"/>
</dbReference>
<dbReference type="Pfam" id="PF02368">
    <property type="entry name" value="Big_2"/>
    <property type="match status" value="1"/>
</dbReference>
<keyword evidence="3" id="KW-0325">Glycoprotein</keyword>
<dbReference type="SMART" id="SM00409">
    <property type="entry name" value="IG"/>
    <property type="match status" value="7"/>
</dbReference>
<feature type="domain" description="BIG2" evidence="8">
    <location>
        <begin position="3357"/>
        <end position="3435"/>
    </location>
</feature>
<feature type="domain" description="BIG2" evidence="8">
    <location>
        <begin position="445"/>
        <end position="521"/>
    </location>
</feature>
<evidence type="ECO:0000259" key="6">
    <source>
        <dbReference type="SMART" id="SM00409"/>
    </source>
</evidence>
<dbReference type="SMART" id="SM00191">
    <property type="entry name" value="Int_alpha"/>
    <property type="match status" value="3"/>
</dbReference>
<dbReference type="EMBL" id="PPSL01000001">
    <property type="protein sequence ID" value="PQJ12530.1"/>
    <property type="molecule type" value="Genomic_DNA"/>
</dbReference>
<reference evidence="10 11" key="1">
    <citation type="submission" date="2018-01" db="EMBL/GenBank/DDBJ databases">
        <title>A novel member of the phylum Bacteroidetes isolated from glacier ice.</title>
        <authorList>
            <person name="Liu Q."/>
            <person name="Xin Y.-H."/>
        </authorList>
    </citation>
    <scope>NUCLEOTIDE SEQUENCE [LARGE SCALE GENOMIC DNA]</scope>
    <source>
        <strain evidence="10 11">RB1R16</strain>
    </source>
</reference>
<feature type="domain" description="Immunoglobulin" evidence="6">
    <location>
        <begin position="2851"/>
        <end position="2922"/>
    </location>
</feature>
<feature type="domain" description="DNA/RNA non-specific endonuclease/pyrophosphatase/phosphodiesterase" evidence="9">
    <location>
        <begin position="1217"/>
        <end position="1429"/>
    </location>
</feature>
<dbReference type="InterPro" id="IPR001604">
    <property type="entry name" value="Endo_G_ENPP1-like_dom"/>
</dbReference>
<feature type="domain" description="Immunoglobulin" evidence="6">
    <location>
        <begin position="2516"/>
        <end position="2587"/>
    </location>
</feature>
<accession>A0A2S7T007</accession>
<feature type="domain" description="BIG2" evidence="8">
    <location>
        <begin position="3673"/>
        <end position="3745"/>
    </location>
</feature>
<dbReference type="InterPro" id="IPR044929">
    <property type="entry name" value="DNA/RNA_non-sp_Endonuclease_sf"/>
</dbReference>
<evidence type="ECO:0000256" key="5">
    <source>
        <dbReference type="PIRSR" id="PIRSR640255-2"/>
    </source>
</evidence>
<keyword evidence="11" id="KW-1185">Reference proteome</keyword>
<evidence type="ECO:0000256" key="1">
    <source>
        <dbReference type="ARBA" id="ARBA00022729"/>
    </source>
</evidence>
<evidence type="ECO:0000259" key="7">
    <source>
        <dbReference type="SMART" id="SM00477"/>
    </source>
</evidence>
<feature type="domain" description="BIG2" evidence="8">
    <location>
        <begin position="2915"/>
        <end position="2997"/>
    </location>
</feature>
<evidence type="ECO:0000256" key="2">
    <source>
        <dbReference type="ARBA" id="ARBA00022737"/>
    </source>
</evidence>
<dbReference type="GO" id="GO:0004519">
    <property type="term" value="F:endonuclease activity"/>
    <property type="evidence" value="ECO:0007669"/>
    <property type="project" value="TreeGrafter"/>
</dbReference>
<feature type="domain" description="Immunoglobulin" evidence="6">
    <location>
        <begin position="2590"/>
        <end position="2668"/>
    </location>
</feature>
<evidence type="ECO:0000313" key="11">
    <source>
        <dbReference type="Proteomes" id="UP000239872"/>
    </source>
</evidence>
<keyword evidence="2" id="KW-0677">Repeat</keyword>
<dbReference type="InterPro" id="IPR020821">
    <property type="entry name" value="ENPP1-3/EXOG-like_nuc-like"/>
</dbReference>
<dbReference type="InterPro" id="IPR035986">
    <property type="entry name" value="PKD_dom_sf"/>
</dbReference>
<dbReference type="PANTHER" id="PTHR13966:SF5">
    <property type="entry name" value="ENDONUCLEASE G, MITOCHONDRIAL"/>
    <property type="match status" value="1"/>
</dbReference>
<dbReference type="SUPFAM" id="SSF49373">
    <property type="entry name" value="Invasin/intimin cell-adhesion fragments"/>
    <property type="match status" value="4"/>
</dbReference>
<dbReference type="PANTHER" id="PTHR13966">
    <property type="entry name" value="ENDONUCLEASE RELATED"/>
    <property type="match status" value="1"/>
</dbReference>
<dbReference type="SUPFAM" id="SSF54060">
    <property type="entry name" value="His-Me finger endonucleases"/>
    <property type="match status" value="1"/>
</dbReference>
<evidence type="ECO:0008006" key="12">
    <source>
        <dbReference type="Google" id="ProtNLM"/>
    </source>
</evidence>
<evidence type="ECO:0000313" key="10">
    <source>
        <dbReference type="EMBL" id="PQJ12530.1"/>
    </source>
</evidence>
<dbReference type="Pfam" id="PF01223">
    <property type="entry name" value="Endonuclease_NS"/>
    <property type="match status" value="1"/>
</dbReference>
<dbReference type="InterPro" id="IPR003343">
    <property type="entry name" value="Big_2"/>
</dbReference>
<evidence type="ECO:0000259" key="9">
    <source>
        <dbReference type="SMART" id="SM00892"/>
    </source>
</evidence>
<dbReference type="InterPro" id="IPR014756">
    <property type="entry name" value="Ig_E-set"/>
</dbReference>
<dbReference type="GO" id="GO:0046872">
    <property type="term" value="F:metal ion binding"/>
    <property type="evidence" value="ECO:0007669"/>
    <property type="project" value="UniProtKB-KW"/>
</dbReference>
<dbReference type="Gene3D" id="2.60.40.10">
    <property type="entry name" value="Immunoglobulins"/>
    <property type="match status" value="8"/>
</dbReference>
<evidence type="ECO:0000256" key="4">
    <source>
        <dbReference type="PIRSR" id="PIRSR640255-1"/>
    </source>
</evidence>
<dbReference type="SMART" id="SM00477">
    <property type="entry name" value="NUC"/>
    <property type="match status" value="1"/>
</dbReference>
<feature type="domain" description="Immunoglobulin" evidence="6">
    <location>
        <begin position="2161"/>
        <end position="2233"/>
    </location>
</feature>
<feature type="active site" description="Proton acceptor" evidence="4">
    <location>
        <position position="1280"/>
    </location>
</feature>
<dbReference type="SMART" id="SM00635">
    <property type="entry name" value="BID_2"/>
    <property type="match status" value="8"/>
</dbReference>
<dbReference type="Gene3D" id="2.60.40.1080">
    <property type="match status" value="4"/>
</dbReference>
<dbReference type="InterPro" id="IPR040255">
    <property type="entry name" value="Non-specific_endonuclease"/>
</dbReference>
<evidence type="ECO:0000256" key="3">
    <source>
        <dbReference type="ARBA" id="ARBA00023180"/>
    </source>
</evidence>
<feature type="domain" description="BIG2" evidence="8">
    <location>
        <begin position="3521"/>
        <end position="3590"/>
    </location>
</feature>
<keyword evidence="5" id="KW-0479">Metal-binding</keyword>
<dbReference type="InterPro" id="IPR013519">
    <property type="entry name" value="Int_alpha_beta-p"/>
</dbReference>
<sequence>MKNNIPKLINIPFSTIIDKASVMRKNVHRFVAPILMAGLFILLQLFSGNSFAQVSLTNGSATYTQNFNTLASSGTPAWSNNTTIVGWYAAQGVGTLSTYITGTGSGTGAGIYSFGASAAADRALGSLPSNATDSFQIGIRIVNGGTTTITSLAVSYTGEQWRNNGNATIQTNRVDYSTSATSLITGTWTNVSSLGFASPIHTTTAAATDGNAVANRAALSGTITVNIPPGSEIWIRSVDVNDAGNDHAMAMDDFSVTATFAALPACSGTPNQGTVAAGSSAICTGTTTTLNLSGATIASGITYQWQQSPDASSWSDVSTGSGFTTTTYTTPSLTSSTYYRCITTCTTSSLTATSTNSPSVTVVPNPSSGTITGGSAVCVGSNLTLATTGYPGGTWTPTSASGVATISGSTGVVRGVGPGTRIFTYTAPFTCGSATTTLSVTVNALPTSGSITPATPGVQVGGSITLTNPTSSAGTAAWSTVNGTGSVTITSGGVATGLSLGAATISYGITSAAGCGPVYTTRTIYINGPAPTIRSITPKSGIPGSAVSIYGTNFDATPGNNIVYFGATKATVNSGSTTTLSVTVPTGALYAPISVTTPTNYTAYSDTSFTPSFNNSGFIPNTLNFNPALIITAGGTPYSGAIGDLNGDNKPDLVVNNSGTVSGSGGPSISVFKNIMTGTGVISGSSFSLTSSFTGIIGTNTPNNVKLADIDGNGQLDIIVPLPDAAYILVYLNTTSGIGSNPTFAAPVSIAAGQFTSVAAIRDFDGDGKPDIALSAFLGSSTINILPNTSTVGSASFGSTIYILAGATPSSVCIADLDHDGLPDVACVNSGYSGGTYSGTTISIAKNTSTYGSITFGTSVSLTAGSGPLDIAAGDIDNDGKNDLVVTNSNSGNISVFINTSTPGTLTAGSFASAVNISSGSGSGSTPTGIALADMNGDSKLDVVVSNNNDNTVSVFRNLVTGSTVTLSLATPQNIATGQKPVTVTIGDLDGDGYPDIVTGNRGGASAATTNTFTILKNYPKPPIGTTSGASSLCMGASTTFSNTVTGGGWAVSNTTNATITSTGVLTGLNGGVDTVIYYTTFGGDSSFVYTTVTINPLPSPVLTGTATISSGASTTLTFTGTSGDVVYYWNGASTLNTTISGSGVSTVSVAPTVTTVYSVTSATSAFGCSQSISGVNITITVTSVPDTTPTRDDNMAMGNPSGATYSMSDSNNYLMVKSQFGLSYNNSKGEPNWVSWHLSRAWKGSAVRCDCFSPDATLPSGYFTATTSNYTGTGFDRGHLCPSDDRDGSDTDNAATFVMTNITPQAPNMNQITWGSLESYCRALIYAGNELYVTAGGYGAGGSGSLGGTTTTIAGTNITVPARFFKVIVVLPVGVNDVSRVANTTRVIAVDMPSNQTVNSQPWTYYRTSVDAIEAATGYDFLSNVPTGIQAVVEAGIDNGPSNILAWDFNGANSDTTIVATAASVGNNLDTSVTYNKLSRGATATASTGANSFRTTGFQNNGISTTNTDYFETKLKATSGYQLSLSSIAATFAGTSSFCASPGVSSQFAYSLDGTTFTLIGSPTINIGTPSVMASVNLTGVAALQNVSSTTPIYLRYYASGQTTSGGWGFFSQYVGNYGLSIDGTTQLEPCTTAPTSVTATLSSSAVCSGNTISLTGAVTSLGATVYTWSGPNGFTSTVLSPAAFTTSTASAGVYTLVAANSCGSTAATTGALTINVAPTSVTATPSATDVCNGSSLTLTGAATSAITTTYSWNGPGGFTSTDLSPAAITTNTNSAGVYTLVATNTCGSTTATSAAVTITVGSPTVAAISGSTSVVAGNNITLTNTTPSGVWVSGNTSMATVSASGMVHGLTTGTTLISYTVTNSCGSTTTTSTITVTPAPVTIAAWDFFGTSSPTTLTATVFNSALNSASGASAITRGSNAVTNGAGNSFRTTGFMDDGISTSNNDYFQITLRSTSGNVLSLSTIDARLAGTTTYAATPGVSNQFAYSLDGTTFTLIGSPQITVGTPATLTQIDVSGISPLQNLQMGTTVTIRYYATGQTSTGGWGFTSPSAGAYGLAIGGIMTTCSTFPTAVTATPSSTSICSGATLSLTGAATGAISYSWSGPNSFTSTALNTAPFTVNTASAGVYTLVASSSCGTTAATTAAITVNGNPTAVTATPTPAAVCSGSALTLTGAATGATSYSWSGPDGFTSTNLSPAAITTNTNSAGVYTLVATNSCGSTTTTTTAVTVTSGSPTVAAISGSTSVGTGNQITLTDATPSGTWGSTNVTIATVNASGVVTGLGAGVDTITYAVTNGCGTAAVSYTIIVTPGVATLVGWDVSGSTNYGTSPLMPSTTASHLVVTTNLTRGSGLSTPAGAAGRAWGGTVWNYTTAANAITANSFITFGFHSATGYTVSLNSYTLNYRRPGTGATAGQLQYSINGGSYTDVGSAISYASSSSSGATLSPVDLTGVSALQNLPSTSTVTFRLVNYAASASTGAWYIFDVANTTADDLFFTGVVAPNCYVAPTAVTATPSGTTVCSGSTVTLTGAATNADSYAWSGPASFSSTLQSPAFTASVTTAGVYTLVATNGCGSTTVTTTAISVNDAPTAVSASVTPTSLCYGGTITLTGTATGATVYSWSGPGGYTATDLNPAAITNASVSGVYTLTASNTCGTITATTASVTVFPLPSTSISGTASITYGATTTLTFTGVSGDLVYYSWTGGSNTNTTIGGTGSATVSVSPTLTTTYTIDSARSSAGCFAIITGASATVTVGPPCTSAPTGVSATLSSLTICPGDNVTLTGAATTSGPTTYSWSGPGGYTSTDLNPATFTGVAGTYTLAASNACGTTTATTGTLTINTAPTGVSATPSSTSVCTGSTLTLTAGATDATGYSWSGPNAFSSTLNPASVTTTTASAGVYTLTATNSCGSTTVTTTSITINGTPTVAAIAGATSVVIGNNITLTDATPSGTWSSSNTSIATVASSGMVHGSSLGTVVISYAVTGSCGTTTSTYSVSVNAASTTLAAWDFNSAVTGTPLATMAAAVFNSGLSTASSANNITRGAGAAASGAGSSFRTVGFQNNGISTANTDYFQVTLGATSGNNLSLATIDARFAGTGTFAASPGVSNQFAYSLDGTTFTLIGSPQVIVGTPSTLSQINLSGISALQNVPAGTTVTIRYYASGQTTTGGWGFISPSVGAYGLAIGGTLQCAGTPSAGSVAVTGPSTFCGSGSTSLTFTPATTNAGVTYQWNAGNSLSSSLAPVSGATSTTYTTPTLTDTTYYNVATTCNYSGLSASTSSATVTVNPSPVTPAAIAGTTSICVGTNTTLSDVTAGGTWSSTDPSVATIDASGVVTAIAAGTTTISYTMSTPSCGSAAATTTLTVNPAPSAGTIAGPATVCITTSSLFTSGVAGGAWTTSNASIASVDASGNVYGISAGNPLITYTVTNICGTAYDTAAVTVNTSASAGVISGGTAICPGTTTSLTTGLAGGTWSSLNNSIATVNGSGVVTGVAADTVTIVYTVTTACGTATATTVVTVNPILSAPAAITGIIPVCPGNATTLASATTGGAWSSSNTSIATVSGAGVVTGVAPGTATITYTITNLCGSAYTTTPFTVNSVPVVGAITGAATVCSGSSITLSDTTAGGTWTSATPAVATINASTGVVSGLTVGSAVISYSVTNVCGTTITTTSVAVITTPVLAAITGSITVYNGATTTLSNTTSGGTWVSANTTLATVSASGVVTGVSLGSTVISYTVTNSCGSTTVTKSISVLTPVTAASVLWNFTAGSGATSPAATSTSTEVLASNCIASVGNVTGTITAISSTSPSTTLSGYSGGNNIGNTAAGGGLSSSSAYMQFTITPNSGYFINLTGMSFGNRCTGTGPQAYSVRSSADGFSSVIATGTTLTNSTWQTITPSFTSAITGGASTSITIRVYGHSGSGSASGTIVWRMDDVNINFTANPNICSGTPAAGTAAITGSAAACGTGSTSLTFTPGANALGTTYQWTESTTATGTFTPIAGATSATYTTPTLTDTAYYVTTTTCNYSGLSANTSVNTVNINALPTIALSAAMPTVCQPTTSAPVSFSASTGGPTNYNIDWDATANTAGFTDVTGAILTGSSLPIIMPATGAVGSFTGSLTVSNGMCTSAPYTVTTTILAYPTATVTSLDVPCVGHSGVVYITGTPANTISYMVDSGSVINSTISAGGSFTISTGVISTPHNYSIVSVANAVCTTYVDTVVYVNPTPMQWIGGSAGHLTDWNYAGNWGCNTIPTISDNVTVDSGTYVPVISGTTPVNALDLKLGQGATLVLNTGAVLNVKGMIDNNGTVSGDGRVIMNNTTAQTIKGRGTISNLELNNVSGAAVDSGARLVISNTLYITSGTLTTSDSLELASTDSVTTARIAELPAFGGSISGKVKVDQYVQGHYRRFRFWSHPFDAALSLSQVQSFIDITGPGGSANGFRSTSSNAPSAFRLDPYTENDTLGYDPGWKPFTKINAAAADSNKVQRYQGIRLFFRGKKGEGLGYLGYYGMYNPSATTVKMLGNINQGPQTAFMQQGSLDPTHQSFNMMGNPYPSPIDIGEVIWRAAQSGNVQGAAFYVWDPTYSAGGNFITIPIGTTSPIHYNLSANTCFQVRAGHDGDSLNFVESDKVSSFDNYLFKAPSDYLTLNVYDSNYHIWDAVNVQFNDKATDVEDSKYDAVKQLNADFTFYSLSADKRKLAIDARPFESEKVVPLGITSAYDQRFIIRADNVAVPKGSTVFLHDKLLNKLTELKPSTEYAFTISKDKATQGDARFELSLKAATAATDNGLHVTMTPNPASDDVHITFTTTQKENVSVRVMDISGVNVYNKDLGVLQNGTVNVSLSNLAAGIYMVELTSGDKKVLHRLVKE</sequence>
<dbReference type="SUPFAM" id="SSF69318">
    <property type="entry name" value="Integrin alpha N-terminal domain"/>
    <property type="match status" value="1"/>
</dbReference>
<organism evidence="10 11">
    <name type="scientific">Flavipsychrobacter stenotrophus</name>
    <dbReference type="NCBI Taxonomy" id="2077091"/>
    <lineage>
        <taxon>Bacteria</taxon>
        <taxon>Pseudomonadati</taxon>
        <taxon>Bacteroidota</taxon>
        <taxon>Chitinophagia</taxon>
        <taxon>Chitinophagales</taxon>
        <taxon>Chitinophagaceae</taxon>
        <taxon>Flavipsychrobacter</taxon>
    </lineage>
</organism>
<dbReference type="InterPro" id="IPR003599">
    <property type="entry name" value="Ig_sub"/>
</dbReference>
<dbReference type="GO" id="GO:0016787">
    <property type="term" value="F:hydrolase activity"/>
    <property type="evidence" value="ECO:0007669"/>
    <property type="project" value="InterPro"/>
</dbReference>
<feature type="binding site" evidence="5">
    <location>
        <position position="1311"/>
    </location>
    <ligand>
        <name>Mg(2+)</name>
        <dbReference type="ChEBI" id="CHEBI:18420"/>
        <note>catalytic</note>
    </ligand>
</feature>
<dbReference type="InterPro" id="IPR028994">
    <property type="entry name" value="Integrin_alpha_N"/>
</dbReference>
<dbReference type="SUPFAM" id="SSF81296">
    <property type="entry name" value="E set domains"/>
    <property type="match status" value="1"/>
</dbReference>
<feature type="domain" description="Immunoglobulin" evidence="6">
    <location>
        <begin position="2770"/>
        <end position="2841"/>
    </location>
</feature>
<feature type="domain" description="ENPP1-3/EXOG-like endonuclease/phosphodiesterase" evidence="7">
    <location>
        <begin position="1218"/>
        <end position="1429"/>
    </location>
</feature>
<dbReference type="Gene3D" id="3.40.570.10">
    <property type="entry name" value="Extracellular Endonuclease, subunit A"/>
    <property type="match status" value="1"/>
</dbReference>
<dbReference type="NCBIfam" id="TIGR04183">
    <property type="entry name" value="Por_Secre_tail"/>
    <property type="match status" value="1"/>
</dbReference>
<name>A0A2S7T007_9BACT</name>
<evidence type="ECO:0000259" key="8">
    <source>
        <dbReference type="SMART" id="SM00635"/>
    </source>
</evidence>
<dbReference type="GO" id="GO:0003676">
    <property type="term" value="F:nucleic acid binding"/>
    <property type="evidence" value="ECO:0007669"/>
    <property type="project" value="InterPro"/>
</dbReference>
<dbReference type="InterPro" id="IPR026444">
    <property type="entry name" value="Secre_tail"/>
</dbReference>
<feature type="domain" description="BIG2" evidence="8">
    <location>
        <begin position="1794"/>
        <end position="1873"/>
    </location>
</feature>
<feature type="domain" description="BIG2" evidence="8">
    <location>
        <begin position="3594"/>
        <end position="3668"/>
    </location>
</feature>
<dbReference type="Pfam" id="PF13517">
    <property type="entry name" value="FG-GAP_3"/>
    <property type="match status" value="3"/>
</dbReference>
<dbReference type="InterPro" id="IPR013783">
    <property type="entry name" value="Ig-like_fold"/>
</dbReference>
<dbReference type="SMART" id="SM00892">
    <property type="entry name" value="Endonuclease_NS"/>
    <property type="match status" value="1"/>
</dbReference>
<dbReference type="SUPFAM" id="SSF49299">
    <property type="entry name" value="PKD domain"/>
    <property type="match status" value="1"/>
</dbReference>
<dbReference type="InterPro" id="IPR008964">
    <property type="entry name" value="Invasin/intimin_cell_adhesion"/>
</dbReference>
<gene>
    <name evidence="10" type="ORF">CJD36_001920</name>
</gene>